<protein>
    <submittedName>
        <fullName evidence="3">Cupredoxin domain-containing protein</fullName>
    </submittedName>
</protein>
<dbReference type="Pfam" id="PF13473">
    <property type="entry name" value="Cupredoxin_1"/>
    <property type="match status" value="1"/>
</dbReference>
<dbReference type="PANTHER" id="PTHR36507:SF1">
    <property type="entry name" value="BLL1555 PROTEIN"/>
    <property type="match status" value="1"/>
</dbReference>
<feature type="signal peptide" evidence="1">
    <location>
        <begin position="1"/>
        <end position="20"/>
    </location>
</feature>
<keyword evidence="1" id="KW-0732">Signal</keyword>
<evidence type="ECO:0000313" key="3">
    <source>
        <dbReference type="EMBL" id="MBR7827332.1"/>
    </source>
</evidence>
<dbReference type="InterPro" id="IPR008972">
    <property type="entry name" value="Cupredoxin"/>
</dbReference>
<dbReference type="RefSeq" id="WP_212518477.1">
    <property type="nucleotide sequence ID" value="NZ_JAGSOH010000032.1"/>
</dbReference>
<keyword evidence="4" id="KW-1185">Reference proteome</keyword>
<dbReference type="InterPro" id="IPR052721">
    <property type="entry name" value="ET_Amicyanin"/>
</dbReference>
<sequence>MRRLTATLAAPLAASALLLAGCSSSTNSTTSTGTTSAAAADTIVIKNFAFSPATLTVAPGTKVTVMNEDSVTHTLTSTASPHAFDTGDIAAGATMTFTAPGKAGSYPYICTIHTYMHGTLTVS</sequence>
<evidence type="ECO:0000256" key="1">
    <source>
        <dbReference type="SAM" id="SignalP"/>
    </source>
</evidence>
<dbReference type="AlphaFoldDB" id="A0A941EBE4"/>
<dbReference type="Gene3D" id="2.60.40.420">
    <property type="entry name" value="Cupredoxins - blue copper proteins"/>
    <property type="match status" value="1"/>
</dbReference>
<evidence type="ECO:0000313" key="4">
    <source>
        <dbReference type="Proteomes" id="UP000676325"/>
    </source>
</evidence>
<dbReference type="PROSITE" id="PS51257">
    <property type="entry name" value="PROKAR_LIPOPROTEIN"/>
    <property type="match status" value="1"/>
</dbReference>
<name>A0A941EBE4_9ACTN</name>
<accession>A0A941EBE4</accession>
<feature type="domain" description="EfeO-type cupredoxin-like" evidence="2">
    <location>
        <begin position="19"/>
        <end position="122"/>
    </location>
</feature>
<organism evidence="3 4">
    <name type="scientific">Actinospica acidithermotolerans</name>
    <dbReference type="NCBI Taxonomy" id="2828514"/>
    <lineage>
        <taxon>Bacteria</taxon>
        <taxon>Bacillati</taxon>
        <taxon>Actinomycetota</taxon>
        <taxon>Actinomycetes</taxon>
        <taxon>Catenulisporales</taxon>
        <taxon>Actinospicaceae</taxon>
        <taxon>Actinospica</taxon>
    </lineage>
</organism>
<comment type="caution">
    <text evidence="3">The sequence shown here is derived from an EMBL/GenBank/DDBJ whole genome shotgun (WGS) entry which is preliminary data.</text>
</comment>
<gene>
    <name evidence="3" type="ORF">KDK95_13525</name>
</gene>
<reference evidence="3" key="1">
    <citation type="submission" date="2021-04" db="EMBL/GenBank/DDBJ databases">
        <title>Genome based classification of Actinospica acidithermotolerans sp. nov., an actinobacterium isolated from an Indonesian hot spring.</title>
        <authorList>
            <person name="Kusuma A.B."/>
            <person name="Putra K.E."/>
            <person name="Nafisah S."/>
            <person name="Loh J."/>
            <person name="Nouioui I."/>
            <person name="Goodfellow M."/>
        </authorList>
    </citation>
    <scope>NUCLEOTIDE SEQUENCE</scope>
    <source>
        <strain evidence="3">MGRD01-02</strain>
    </source>
</reference>
<dbReference type="Proteomes" id="UP000676325">
    <property type="component" value="Unassembled WGS sequence"/>
</dbReference>
<dbReference type="SUPFAM" id="SSF49503">
    <property type="entry name" value="Cupredoxins"/>
    <property type="match status" value="1"/>
</dbReference>
<dbReference type="InterPro" id="IPR028096">
    <property type="entry name" value="EfeO_Cupredoxin"/>
</dbReference>
<feature type="chain" id="PRO_5038557567" evidence="1">
    <location>
        <begin position="21"/>
        <end position="123"/>
    </location>
</feature>
<proteinExistence type="predicted"/>
<dbReference type="EMBL" id="JAGSOH010000032">
    <property type="protein sequence ID" value="MBR7827332.1"/>
    <property type="molecule type" value="Genomic_DNA"/>
</dbReference>
<dbReference type="PANTHER" id="PTHR36507">
    <property type="entry name" value="BLL1555 PROTEIN"/>
    <property type="match status" value="1"/>
</dbReference>
<evidence type="ECO:0000259" key="2">
    <source>
        <dbReference type="Pfam" id="PF13473"/>
    </source>
</evidence>